<dbReference type="AlphaFoldDB" id="A0AAV2SKQ3"/>
<name>A0AAV2SKQ3_MEGNR</name>
<keyword evidence="3" id="KW-1185">Reference proteome</keyword>
<reference evidence="2 3" key="1">
    <citation type="submission" date="2024-05" db="EMBL/GenBank/DDBJ databases">
        <authorList>
            <person name="Wallberg A."/>
        </authorList>
    </citation>
    <scope>NUCLEOTIDE SEQUENCE [LARGE SCALE GENOMIC DNA]</scope>
</reference>
<gene>
    <name evidence="2" type="ORF">MNOR_LOCUS38769</name>
</gene>
<comment type="caution">
    <text evidence="2">The sequence shown here is derived from an EMBL/GenBank/DDBJ whole genome shotgun (WGS) entry which is preliminary data.</text>
</comment>
<evidence type="ECO:0000313" key="3">
    <source>
        <dbReference type="Proteomes" id="UP001497623"/>
    </source>
</evidence>
<sequence length="182" mass="20395">SWKIVKDQAVNVPLNGLGRNRISFTSEKEFSPSISINNFDLHLTFDSGLFIKTSGRKLPANTYVLIVENEDDMLRLKYQEKGCDVYSLASLKVKTVLQNITVGTLDEEFMLVLEPREHHTRKCKNISTTTETADELTEPILHGQLRNKDTNSDITSTPNLGLLITAVVFGILFTIAVIILVM</sequence>
<proteinExistence type="predicted"/>
<keyword evidence="1" id="KW-0812">Transmembrane</keyword>
<dbReference type="EMBL" id="CAXKWB010091879">
    <property type="protein sequence ID" value="CAL4216584.1"/>
    <property type="molecule type" value="Genomic_DNA"/>
</dbReference>
<keyword evidence="1" id="KW-0472">Membrane</keyword>
<evidence type="ECO:0000313" key="2">
    <source>
        <dbReference type="EMBL" id="CAL4216584.1"/>
    </source>
</evidence>
<accession>A0AAV2SKQ3</accession>
<organism evidence="2 3">
    <name type="scientific">Meganyctiphanes norvegica</name>
    <name type="common">Northern krill</name>
    <name type="synonym">Thysanopoda norvegica</name>
    <dbReference type="NCBI Taxonomy" id="48144"/>
    <lineage>
        <taxon>Eukaryota</taxon>
        <taxon>Metazoa</taxon>
        <taxon>Ecdysozoa</taxon>
        <taxon>Arthropoda</taxon>
        <taxon>Crustacea</taxon>
        <taxon>Multicrustacea</taxon>
        <taxon>Malacostraca</taxon>
        <taxon>Eumalacostraca</taxon>
        <taxon>Eucarida</taxon>
        <taxon>Euphausiacea</taxon>
        <taxon>Euphausiidae</taxon>
        <taxon>Meganyctiphanes</taxon>
    </lineage>
</organism>
<evidence type="ECO:0000256" key="1">
    <source>
        <dbReference type="SAM" id="Phobius"/>
    </source>
</evidence>
<feature type="non-terminal residue" evidence="2">
    <location>
        <position position="182"/>
    </location>
</feature>
<dbReference type="Proteomes" id="UP001497623">
    <property type="component" value="Unassembled WGS sequence"/>
</dbReference>
<feature type="non-terminal residue" evidence="2">
    <location>
        <position position="1"/>
    </location>
</feature>
<feature type="transmembrane region" description="Helical" evidence="1">
    <location>
        <begin position="160"/>
        <end position="181"/>
    </location>
</feature>
<keyword evidence="1" id="KW-1133">Transmembrane helix</keyword>
<protein>
    <submittedName>
        <fullName evidence="2">Uncharacterized protein</fullName>
    </submittedName>
</protein>